<feature type="transmembrane region" description="Helical" evidence="2">
    <location>
        <begin position="85"/>
        <end position="106"/>
    </location>
</feature>
<dbReference type="OrthoDB" id="3197626at2759"/>
<name>A0A9P6JI83_9AGAR</name>
<feature type="transmembrane region" description="Helical" evidence="2">
    <location>
        <begin position="158"/>
        <end position="182"/>
    </location>
</feature>
<feature type="region of interest" description="Disordered" evidence="1">
    <location>
        <begin position="271"/>
        <end position="298"/>
    </location>
</feature>
<gene>
    <name evidence="3" type="ORF">CPB83DRAFT_140360</name>
</gene>
<evidence type="ECO:0000313" key="4">
    <source>
        <dbReference type="Proteomes" id="UP000807306"/>
    </source>
</evidence>
<keyword evidence="2" id="KW-1133">Transmembrane helix</keyword>
<comment type="caution">
    <text evidence="3">The sequence shown here is derived from an EMBL/GenBank/DDBJ whole genome shotgun (WGS) entry which is preliminary data.</text>
</comment>
<dbReference type="EMBL" id="MU157960">
    <property type="protein sequence ID" value="KAF9522121.1"/>
    <property type="molecule type" value="Genomic_DNA"/>
</dbReference>
<protein>
    <submittedName>
        <fullName evidence="3">Uncharacterized protein</fullName>
    </submittedName>
</protein>
<keyword evidence="2" id="KW-0812">Transmembrane</keyword>
<feature type="compositionally biased region" description="Polar residues" evidence="1">
    <location>
        <begin position="271"/>
        <end position="297"/>
    </location>
</feature>
<feature type="transmembrane region" description="Helical" evidence="2">
    <location>
        <begin position="203"/>
        <end position="229"/>
    </location>
</feature>
<dbReference type="AlphaFoldDB" id="A0A9P6JI83"/>
<feature type="transmembrane region" description="Helical" evidence="2">
    <location>
        <begin position="235"/>
        <end position="253"/>
    </location>
</feature>
<proteinExistence type="predicted"/>
<organism evidence="3 4">
    <name type="scientific">Crepidotus variabilis</name>
    <dbReference type="NCBI Taxonomy" id="179855"/>
    <lineage>
        <taxon>Eukaryota</taxon>
        <taxon>Fungi</taxon>
        <taxon>Dikarya</taxon>
        <taxon>Basidiomycota</taxon>
        <taxon>Agaricomycotina</taxon>
        <taxon>Agaricomycetes</taxon>
        <taxon>Agaricomycetidae</taxon>
        <taxon>Agaricales</taxon>
        <taxon>Agaricineae</taxon>
        <taxon>Crepidotaceae</taxon>
        <taxon>Crepidotus</taxon>
    </lineage>
</organism>
<dbReference type="Proteomes" id="UP000807306">
    <property type="component" value="Unassembled WGS sequence"/>
</dbReference>
<accession>A0A9P6JI83</accession>
<evidence type="ECO:0000256" key="1">
    <source>
        <dbReference type="SAM" id="MobiDB-lite"/>
    </source>
</evidence>
<reference evidence="3" key="1">
    <citation type="submission" date="2020-11" db="EMBL/GenBank/DDBJ databases">
        <authorList>
            <consortium name="DOE Joint Genome Institute"/>
            <person name="Ahrendt S."/>
            <person name="Riley R."/>
            <person name="Andreopoulos W."/>
            <person name="Labutti K."/>
            <person name="Pangilinan J."/>
            <person name="Ruiz-Duenas F.J."/>
            <person name="Barrasa J.M."/>
            <person name="Sanchez-Garcia M."/>
            <person name="Camarero S."/>
            <person name="Miyauchi S."/>
            <person name="Serrano A."/>
            <person name="Linde D."/>
            <person name="Babiker R."/>
            <person name="Drula E."/>
            <person name="Ayuso-Fernandez I."/>
            <person name="Pacheco R."/>
            <person name="Padilla G."/>
            <person name="Ferreira P."/>
            <person name="Barriuso J."/>
            <person name="Kellner H."/>
            <person name="Castanera R."/>
            <person name="Alfaro M."/>
            <person name="Ramirez L."/>
            <person name="Pisabarro A.G."/>
            <person name="Kuo A."/>
            <person name="Tritt A."/>
            <person name="Lipzen A."/>
            <person name="He G."/>
            <person name="Yan M."/>
            <person name="Ng V."/>
            <person name="Cullen D."/>
            <person name="Martin F."/>
            <person name="Rosso M.-N."/>
            <person name="Henrissat B."/>
            <person name="Hibbett D."/>
            <person name="Martinez A.T."/>
            <person name="Grigoriev I.V."/>
        </authorList>
    </citation>
    <scope>NUCLEOTIDE SEQUENCE</scope>
    <source>
        <strain evidence="3">CBS 506.95</strain>
    </source>
</reference>
<sequence length="337" mass="37881">MVDWKSPAEIVRDLKVLDKLLHGLFGLYIWEYATSMDFEWEFITRKRQFRWPMVFYFLGRYIQLFAMIASLVSLDSPSALPCQSLFRFILFCGFMSIVISSVNLAIRTIALWGNNKYIIAAVIFAASVQSALVIIITIDINGAWVPTIGCLVTGGESYMSALFIYTMCFNAAVFVLTIVKLAKIGTNANSKRLMTQSKLTTIIFADGLIFFIIALLADIVVIVFIALNLNPILKAMFQIPASIVSTIVACRSVRRLMNFSQGRPVAAFRLSTRNPSSNRNKTSRQSQTIQSPTSIRSSPEVHVQMETFTHIEDDFIKMDKSEFIADTDIKSDSQNIV</sequence>
<keyword evidence="4" id="KW-1185">Reference proteome</keyword>
<feature type="transmembrane region" description="Helical" evidence="2">
    <location>
        <begin position="118"/>
        <end position="138"/>
    </location>
</feature>
<keyword evidence="2" id="KW-0472">Membrane</keyword>
<evidence type="ECO:0000256" key="2">
    <source>
        <dbReference type="SAM" id="Phobius"/>
    </source>
</evidence>
<evidence type="ECO:0000313" key="3">
    <source>
        <dbReference type="EMBL" id="KAF9522121.1"/>
    </source>
</evidence>
<feature type="transmembrane region" description="Helical" evidence="2">
    <location>
        <begin position="53"/>
        <end position="73"/>
    </location>
</feature>